<evidence type="ECO:0000313" key="2">
    <source>
        <dbReference type="EMBL" id="TCC35321.1"/>
    </source>
</evidence>
<dbReference type="EMBL" id="SJKC01000003">
    <property type="protein sequence ID" value="TCC35321.1"/>
    <property type="molecule type" value="Genomic_DNA"/>
</dbReference>
<proteinExistence type="predicted"/>
<comment type="caution">
    <text evidence="2">The sequence shown here is derived from an EMBL/GenBank/DDBJ whole genome shotgun (WGS) entry which is preliminary data.</text>
</comment>
<dbReference type="PANTHER" id="PTHR43798">
    <property type="entry name" value="MONOACYLGLYCEROL LIPASE"/>
    <property type="match status" value="1"/>
</dbReference>
<name>A0A4R0INT5_9ACTN</name>
<organism evidence="2 3">
    <name type="scientific">Kribbella speibonae</name>
    <dbReference type="NCBI Taxonomy" id="1572660"/>
    <lineage>
        <taxon>Bacteria</taxon>
        <taxon>Bacillati</taxon>
        <taxon>Actinomycetota</taxon>
        <taxon>Actinomycetes</taxon>
        <taxon>Propionibacteriales</taxon>
        <taxon>Kribbellaceae</taxon>
        <taxon>Kribbella</taxon>
    </lineage>
</organism>
<dbReference type="AlphaFoldDB" id="A0A4R0INT5"/>
<dbReference type="Pfam" id="PF00561">
    <property type="entry name" value="Abhydrolase_1"/>
    <property type="match status" value="1"/>
</dbReference>
<dbReference type="InterPro" id="IPR000073">
    <property type="entry name" value="AB_hydrolase_1"/>
</dbReference>
<gene>
    <name evidence="2" type="ORF">E0H92_21400</name>
</gene>
<dbReference type="Proteomes" id="UP000294225">
    <property type="component" value="Unassembled WGS sequence"/>
</dbReference>
<dbReference type="Gene3D" id="3.40.50.1820">
    <property type="entry name" value="alpha/beta hydrolase"/>
    <property type="match status" value="1"/>
</dbReference>
<accession>A0A4R0INT5</accession>
<dbReference type="InterPro" id="IPR050266">
    <property type="entry name" value="AB_hydrolase_sf"/>
</dbReference>
<protein>
    <submittedName>
        <fullName evidence="2">Alpha/beta hydrolase</fullName>
    </submittedName>
</protein>
<dbReference type="GO" id="GO:0016787">
    <property type="term" value="F:hydrolase activity"/>
    <property type="evidence" value="ECO:0007669"/>
    <property type="project" value="UniProtKB-KW"/>
</dbReference>
<evidence type="ECO:0000313" key="3">
    <source>
        <dbReference type="Proteomes" id="UP000294225"/>
    </source>
</evidence>
<dbReference type="InterPro" id="IPR029058">
    <property type="entry name" value="AB_hydrolase_fold"/>
</dbReference>
<evidence type="ECO:0000259" key="1">
    <source>
        <dbReference type="Pfam" id="PF00561"/>
    </source>
</evidence>
<feature type="domain" description="AB hydrolase-1" evidence="1">
    <location>
        <begin position="32"/>
        <end position="268"/>
    </location>
</feature>
<keyword evidence="2" id="KW-0378">Hydrolase</keyword>
<reference evidence="2 3" key="1">
    <citation type="submission" date="2019-02" db="EMBL/GenBank/DDBJ databases">
        <title>Kribbella capetownensis sp. nov. and Kribbella speibonae sp. nov., isolated from soil.</title>
        <authorList>
            <person name="Curtis S.M."/>
            <person name="Norton I."/>
            <person name="Everest G.J."/>
            <person name="Meyers P.R."/>
        </authorList>
    </citation>
    <scope>NUCLEOTIDE SEQUENCE [LARGE SCALE GENOMIC DNA]</scope>
    <source>
        <strain evidence="2 3">YM55</strain>
    </source>
</reference>
<dbReference type="RefSeq" id="WP_131497513.1">
    <property type="nucleotide sequence ID" value="NZ_SJKC01000003.1"/>
</dbReference>
<sequence length="290" mass="32085">MLTVRRDARLGTAYDVELPAGTVRYHAVGDGPPIVFVHGYLVNANLWRKVVPLLSGQFRCITPDWPLGSHLVPMNRDADLSPPGIARLIADFLDALGLRDVILFGNDSGGAYSQLAAAAYPERLGRLVLASCETPSCTWPPAPGGFPLLKRTAVHPLTYRALYQVLRWPGSWRWRNTYGWLAKYPIDEVTMRGYIDPVLNDAAIRYDGRKAIGAVDERYSRAAAATLVEEFGKPVDVLWAGDDRVFPPAHAAAYAERLGTRVQLIPDSFTYVAEDQPELVASEGLARWQR</sequence>
<dbReference type="SUPFAM" id="SSF53474">
    <property type="entry name" value="alpha/beta-Hydrolases"/>
    <property type="match status" value="1"/>
</dbReference>